<protein>
    <recommendedName>
        <fullName evidence="10">NADH:flavin oxidoreductase/NADH oxidase N-terminal domain-containing protein</fullName>
    </recommendedName>
</protein>
<reference evidence="13" key="1">
    <citation type="submission" date="2021-01" db="EMBL/GenBank/DDBJ databases">
        <authorList>
            <person name="Corre E."/>
            <person name="Pelletier E."/>
            <person name="Niang G."/>
            <person name="Scheremetjew M."/>
            <person name="Finn R."/>
            <person name="Kale V."/>
            <person name="Holt S."/>
            <person name="Cochrane G."/>
            <person name="Meng A."/>
            <person name="Brown T."/>
            <person name="Cohen L."/>
        </authorList>
    </citation>
    <scope>NUCLEOTIDE SEQUENCE</scope>
    <source>
        <strain evidence="13">OF101</strain>
    </source>
</reference>
<evidence type="ECO:0000313" key="13">
    <source>
        <dbReference type="EMBL" id="CAD9168472.1"/>
    </source>
</evidence>
<evidence type="ECO:0000256" key="4">
    <source>
        <dbReference type="ARBA" id="ARBA00022630"/>
    </source>
</evidence>
<comment type="cofactor">
    <cofactor evidence="1">
        <name>FMN</name>
        <dbReference type="ChEBI" id="CHEBI:58210"/>
    </cofactor>
</comment>
<dbReference type="Pfam" id="PF12831">
    <property type="entry name" value="FAD_oxidored"/>
    <property type="match status" value="1"/>
</dbReference>
<dbReference type="InterPro" id="IPR036188">
    <property type="entry name" value="FAD/NAD-bd_sf"/>
</dbReference>
<dbReference type="AlphaFoldDB" id="A0A6T9RAA2"/>
<evidence type="ECO:0000256" key="7">
    <source>
        <dbReference type="ARBA" id="ARBA00023002"/>
    </source>
</evidence>
<organism evidence="13">
    <name type="scientific">Alexandrium catenella</name>
    <name type="common">Red tide dinoflagellate</name>
    <name type="synonym">Gonyaulax catenella</name>
    <dbReference type="NCBI Taxonomy" id="2925"/>
    <lineage>
        <taxon>Eukaryota</taxon>
        <taxon>Sar</taxon>
        <taxon>Alveolata</taxon>
        <taxon>Dinophyceae</taxon>
        <taxon>Gonyaulacales</taxon>
        <taxon>Pyrocystaceae</taxon>
        <taxon>Alexandrium</taxon>
    </lineage>
</organism>
<evidence type="ECO:0000313" key="11">
    <source>
        <dbReference type="EMBL" id="CAD9168470.1"/>
    </source>
</evidence>
<evidence type="ECO:0000256" key="3">
    <source>
        <dbReference type="ARBA" id="ARBA00011048"/>
    </source>
</evidence>
<dbReference type="SUPFAM" id="SSF51971">
    <property type="entry name" value="Nucleotide-binding domain"/>
    <property type="match status" value="1"/>
</dbReference>
<dbReference type="PRINTS" id="PR00411">
    <property type="entry name" value="PNDRDTASEI"/>
</dbReference>
<dbReference type="PANTHER" id="PTHR42917">
    <property type="entry name" value="2,4-DIENOYL-COA REDUCTASE"/>
    <property type="match status" value="1"/>
</dbReference>
<evidence type="ECO:0000256" key="2">
    <source>
        <dbReference type="ARBA" id="ARBA00001966"/>
    </source>
</evidence>
<dbReference type="Gene3D" id="3.40.50.720">
    <property type="entry name" value="NAD(P)-binding Rossmann-like Domain"/>
    <property type="match status" value="1"/>
</dbReference>
<evidence type="ECO:0000313" key="12">
    <source>
        <dbReference type="EMBL" id="CAD9168471.1"/>
    </source>
</evidence>
<dbReference type="Gene3D" id="3.20.20.70">
    <property type="entry name" value="Aldolase class I"/>
    <property type="match status" value="1"/>
</dbReference>
<dbReference type="Pfam" id="PF00724">
    <property type="entry name" value="Oxidored_FMN"/>
    <property type="match status" value="1"/>
</dbReference>
<dbReference type="SUPFAM" id="SSF51905">
    <property type="entry name" value="FAD/NAD(P)-binding domain"/>
    <property type="match status" value="1"/>
</dbReference>
<evidence type="ECO:0000256" key="9">
    <source>
        <dbReference type="ARBA" id="ARBA00023014"/>
    </source>
</evidence>
<dbReference type="Gene3D" id="3.50.50.60">
    <property type="entry name" value="FAD/NAD(P)-binding domain"/>
    <property type="match status" value="1"/>
</dbReference>
<gene>
    <name evidence="11" type="ORF">ACAT0790_LOCUS45238</name>
    <name evidence="12" type="ORF">ACAT0790_LOCUS45239</name>
    <name evidence="13" type="ORF">ACAT0790_LOCUS45240</name>
</gene>
<evidence type="ECO:0000256" key="1">
    <source>
        <dbReference type="ARBA" id="ARBA00001917"/>
    </source>
</evidence>
<dbReference type="SUPFAM" id="SSF51395">
    <property type="entry name" value="FMN-linked oxidoreductases"/>
    <property type="match status" value="1"/>
</dbReference>
<dbReference type="EMBL" id="HBGE01075562">
    <property type="protein sequence ID" value="CAD9168471.1"/>
    <property type="molecule type" value="Transcribed_RNA"/>
</dbReference>
<keyword evidence="9" id="KW-0411">Iron-sulfur</keyword>
<dbReference type="GO" id="GO:0051536">
    <property type="term" value="F:iron-sulfur cluster binding"/>
    <property type="evidence" value="ECO:0007669"/>
    <property type="project" value="UniProtKB-KW"/>
</dbReference>
<keyword evidence="8" id="KW-0408">Iron</keyword>
<dbReference type="PRINTS" id="PR00368">
    <property type="entry name" value="FADPNR"/>
</dbReference>
<name>A0A6T9RAA2_ALECA</name>
<evidence type="ECO:0000256" key="6">
    <source>
        <dbReference type="ARBA" id="ARBA00022723"/>
    </source>
</evidence>
<dbReference type="InterPro" id="IPR051793">
    <property type="entry name" value="NADH:flavin_oxidoreductase"/>
</dbReference>
<comment type="cofactor">
    <cofactor evidence="2">
        <name>[4Fe-4S] cluster</name>
        <dbReference type="ChEBI" id="CHEBI:49883"/>
    </cofactor>
</comment>
<proteinExistence type="inferred from homology"/>
<comment type="similarity">
    <text evidence="3">In the N-terminal section; belongs to the NADH:flavin oxidoreductase/NADH oxidase family.</text>
</comment>
<keyword evidence="5" id="KW-0288">FMN</keyword>
<keyword evidence="6" id="KW-0479">Metal-binding</keyword>
<evidence type="ECO:0000256" key="5">
    <source>
        <dbReference type="ARBA" id="ARBA00022643"/>
    </source>
</evidence>
<dbReference type="GO" id="GO:0008670">
    <property type="term" value="F:2,4-dienoyl-CoA reductase (NADPH) activity"/>
    <property type="evidence" value="ECO:0007669"/>
    <property type="project" value="TreeGrafter"/>
</dbReference>
<dbReference type="PANTHER" id="PTHR42917:SF2">
    <property type="entry name" value="2,4-DIENOYL-COA REDUCTASE [(2E)-ENOYL-COA-PRODUCING]"/>
    <property type="match status" value="1"/>
</dbReference>
<dbReference type="InterPro" id="IPR013785">
    <property type="entry name" value="Aldolase_TIM"/>
</dbReference>
<evidence type="ECO:0000256" key="8">
    <source>
        <dbReference type="ARBA" id="ARBA00023004"/>
    </source>
</evidence>
<dbReference type="EMBL" id="HBGE01075561">
    <property type="protein sequence ID" value="CAD9168470.1"/>
    <property type="molecule type" value="Transcribed_RNA"/>
</dbReference>
<accession>A0A6T9RAA2</accession>
<sequence>MPALRYQMYHEEKAKGGLSLTMFGGSSTVSVDSPAAFGQINVSHDRIIPYFKEFADRIHSHDCYLMCQLTHMGFRTTWDVADWTPVVAPSRVREHAHKSFPKPLELPDIRRIIGDYAAAARRCYEGGLDGVELLAGGHLIDQFWSSLSNHRADEYGGCLENRMRFGCEVLKAMRESTSPDFVIGIRMPAAEEDEHWETKGGLTLSSTLKISKRLVEDGLVDFLNINNGFTSSDRGLAKMIPGMRTDRPLAPYLHIAGRFKQALPGTAVLHACRVSDSASARRAIRDGLVDMIGMTRAHIADPHLVGKIRRGEEAQIRPCVGAGYCLDRIYVGQDALCLHSAASGREAFGMPHIFQLAPEHRKVVVIGGGVGGLEACRVAALRGHSVVLLEATGELGGQVNLASRATWRRDLVGITRWLTSEVERLCVKVRYHTLAGTEEVRGEAPDVVCVATGGLPDTLGFAEAVSPWDLLSGAVPVGRSVLVYDGVGGYAGPSVAEFAGKQQQDRGDAVLVELATQERNVAQAVGALNFPVFMEHLYELGVCLTPDHRLVSVEPCPGESPSAKRATLGNVFANVTIERHVDQVVVEYGTIPCDELYHSLVPWSKNEGTVDWSHVHDASRLFPMRNAGGEFVLFRVGDCVSSRNIHAAIYDSLRLVKDL</sequence>
<dbReference type="InterPro" id="IPR001155">
    <property type="entry name" value="OxRdtase_FMN_N"/>
</dbReference>
<dbReference type="GO" id="GO:0046872">
    <property type="term" value="F:metal ion binding"/>
    <property type="evidence" value="ECO:0007669"/>
    <property type="project" value="UniProtKB-KW"/>
</dbReference>
<dbReference type="EMBL" id="HBGE01075563">
    <property type="protein sequence ID" value="CAD9168472.1"/>
    <property type="molecule type" value="Transcribed_RNA"/>
</dbReference>
<keyword evidence="4" id="KW-0285">Flavoprotein</keyword>
<keyword evidence="7" id="KW-0560">Oxidoreductase</keyword>
<dbReference type="GO" id="GO:0010181">
    <property type="term" value="F:FMN binding"/>
    <property type="evidence" value="ECO:0007669"/>
    <property type="project" value="InterPro"/>
</dbReference>
<feature type="domain" description="NADH:flavin oxidoreductase/NADH oxidase N-terminal" evidence="10">
    <location>
        <begin position="8"/>
        <end position="313"/>
    </location>
</feature>
<dbReference type="GO" id="GO:0033543">
    <property type="term" value="P:fatty acid beta-oxidation, unsaturated, even number, reductase/isomerase pathway"/>
    <property type="evidence" value="ECO:0007669"/>
    <property type="project" value="TreeGrafter"/>
</dbReference>
<evidence type="ECO:0000259" key="10">
    <source>
        <dbReference type="Pfam" id="PF00724"/>
    </source>
</evidence>